<evidence type="ECO:0000313" key="12">
    <source>
        <dbReference type="Proteomes" id="UP001161094"/>
    </source>
</evidence>
<evidence type="ECO:0000256" key="8">
    <source>
        <dbReference type="ARBA" id="ARBA00022842"/>
    </source>
</evidence>
<dbReference type="SUPFAM" id="SSF53067">
    <property type="entry name" value="Actin-like ATPase domain"/>
    <property type="match status" value="2"/>
</dbReference>
<dbReference type="RefSeq" id="WP_279995272.1">
    <property type="nucleotide sequence ID" value="NZ_JAOCDZ010000007.1"/>
</dbReference>
<dbReference type="PROSITE" id="PS01075">
    <property type="entry name" value="ACETATE_KINASE_1"/>
    <property type="match status" value="1"/>
</dbReference>
<evidence type="ECO:0000256" key="1">
    <source>
        <dbReference type="ARBA" id="ARBA00008748"/>
    </source>
</evidence>
<dbReference type="GO" id="GO:0005829">
    <property type="term" value="C:cytosol"/>
    <property type="evidence" value="ECO:0007669"/>
    <property type="project" value="TreeGrafter"/>
</dbReference>
<accession>A0AA42IZA6</accession>
<feature type="binding site" evidence="9">
    <location>
        <begin position="337"/>
        <end position="341"/>
    </location>
    <ligand>
        <name>ATP</name>
        <dbReference type="ChEBI" id="CHEBI:30616"/>
    </ligand>
</feature>
<feature type="binding site" evidence="9">
    <location>
        <position position="25"/>
    </location>
    <ligand>
        <name>ATP</name>
        <dbReference type="ChEBI" id="CHEBI:30616"/>
    </ligand>
</feature>
<protein>
    <recommendedName>
        <fullName evidence="9">Acetate kinase</fullName>
        <ecNumber evidence="9">2.7.2.1</ecNumber>
    </recommendedName>
    <alternativeName>
        <fullName evidence="9">Acetokinase</fullName>
    </alternativeName>
</protein>
<dbReference type="PANTHER" id="PTHR21060">
    <property type="entry name" value="ACETATE KINASE"/>
    <property type="match status" value="1"/>
</dbReference>
<comment type="cofactor">
    <cofactor evidence="9">
        <name>Mg(2+)</name>
        <dbReference type="ChEBI" id="CHEBI:18420"/>
    </cofactor>
    <cofactor evidence="9">
        <name>Mn(2+)</name>
        <dbReference type="ChEBI" id="CHEBI:29035"/>
    </cofactor>
    <text evidence="9">Mg(2+). Can also accept Mn(2+).</text>
</comment>
<dbReference type="AlphaFoldDB" id="A0AA42IZA6"/>
<evidence type="ECO:0000313" key="11">
    <source>
        <dbReference type="EMBL" id="MDH0736563.1"/>
    </source>
</evidence>
<dbReference type="InterPro" id="IPR023865">
    <property type="entry name" value="Aliphatic_acid_kinase_CS"/>
</dbReference>
<dbReference type="EMBL" id="JAOCDZ010000007">
    <property type="protein sequence ID" value="MDH0736563.1"/>
    <property type="molecule type" value="Genomic_DNA"/>
</dbReference>
<comment type="similarity">
    <text evidence="1 9 10">Belongs to the acetokinase family.</text>
</comment>
<dbReference type="GO" id="GO:0000287">
    <property type="term" value="F:magnesium ion binding"/>
    <property type="evidence" value="ECO:0007669"/>
    <property type="project" value="UniProtKB-UniRule"/>
</dbReference>
<reference evidence="11" key="1">
    <citation type="submission" date="2022-09" db="EMBL/GenBank/DDBJ databases">
        <title>Intensive care unit water sources are persistently colonized with multi-drug resistant bacteria and are the site of extensive horizontal gene transfer of antibiotic resistance genes.</title>
        <authorList>
            <person name="Diorio-Toth L."/>
        </authorList>
    </citation>
    <scope>NUCLEOTIDE SEQUENCE</scope>
    <source>
        <strain evidence="11">GD03843</strain>
    </source>
</reference>
<evidence type="ECO:0000256" key="9">
    <source>
        <dbReference type="HAMAP-Rule" id="MF_00020"/>
    </source>
</evidence>
<dbReference type="GO" id="GO:0006085">
    <property type="term" value="P:acetyl-CoA biosynthetic process"/>
    <property type="evidence" value="ECO:0007669"/>
    <property type="project" value="UniProtKB-UniRule"/>
</dbReference>
<gene>
    <name evidence="9" type="primary">ackA</name>
    <name evidence="11" type="ORF">N5D93_12155</name>
</gene>
<dbReference type="GO" id="GO:0008776">
    <property type="term" value="F:acetate kinase activity"/>
    <property type="evidence" value="ECO:0007669"/>
    <property type="project" value="UniProtKB-UniRule"/>
</dbReference>
<dbReference type="PIRSF" id="PIRSF000722">
    <property type="entry name" value="Acetate_prop_kin"/>
    <property type="match status" value="1"/>
</dbReference>
<dbReference type="PROSITE" id="PS01076">
    <property type="entry name" value="ACETATE_KINASE_2"/>
    <property type="match status" value="1"/>
</dbReference>
<evidence type="ECO:0000256" key="2">
    <source>
        <dbReference type="ARBA" id="ARBA00022490"/>
    </source>
</evidence>
<keyword evidence="8 9" id="KW-0460">Magnesium</keyword>
<keyword evidence="6 9" id="KW-0418">Kinase</keyword>
<feature type="active site" description="Proton donor/acceptor" evidence="9">
    <location>
        <position position="160"/>
    </location>
</feature>
<sequence length="403" mass="43946">MSEPRDTRDTSDTILVINAGSSSIKFYLYDIDGKQELAPRLGGQLEGIGTSHPKLRVRDAAGKTLLERDVAPSHAPDVRDAQEVVGTWLSGHLGGAPLAVGHRVVHGGPDLSEPVLVDDAVLAKLDTFTPLAPLHQPNNLAPIRVIRERRPWIPQVACFDTAFHRSHSDVADRYALPESLYQEGVRRYGFHGLSYEYIAQRLKQALPELAMGKIIAAHLGSGVSACAMHEGKSVDSTMGFTALEGLPMGTRPGRLDAGVVLWMMERGMDHDQIEHLLYHDCGMKGLSGIGNDMRELLASDAPSAKLALKYFAWRVAEGMLGLGCAMNGIDGIVFTAGVGENSPQIRQMIADHWGWLGIKLDPERNAHQGPRISSDDSRIGVYVVRTNEELIIAQHTLALVRQQ</sequence>
<feature type="binding site" evidence="9">
    <location>
        <position position="103"/>
    </location>
    <ligand>
        <name>substrate</name>
    </ligand>
</feature>
<feature type="binding site" evidence="9">
    <location>
        <position position="18"/>
    </location>
    <ligand>
        <name>Mg(2+)</name>
        <dbReference type="ChEBI" id="CHEBI:18420"/>
    </ligand>
</feature>
<feature type="binding site" evidence="9">
    <location>
        <begin position="292"/>
        <end position="294"/>
    </location>
    <ligand>
        <name>ATP</name>
        <dbReference type="ChEBI" id="CHEBI:30616"/>
    </ligand>
</feature>
<feature type="binding site" evidence="9">
    <location>
        <begin position="218"/>
        <end position="222"/>
    </location>
    <ligand>
        <name>ATP</name>
        <dbReference type="ChEBI" id="CHEBI:30616"/>
    </ligand>
</feature>
<dbReference type="PANTHER" id="PTHR21060:SF21">
    <property type="entry name" value="ACETATE KINASE"/>
    <property type="match status" value="1"/>
</dbReference>
<comment type="catalytic activity">
    <reaction evidence="9">
        <text>acetate + ATP = acetyl phosphate + ADP</text>
        <dbReference type="Rhea" id="RHEA:11352"/>
        <dbReference type="ChEBI" id="CHEBI:22191"/>
        <dbReference type="ChEBI" id="CHEBI:30089"/>
        <dbReference type="ChEBI" id="CHEBI:30616"/>
        <dbReference type="ChEBI" id="CHEBI:456216"/>
        <dbReference type="EC" id="2.7.2.1"/>
    </reaction>
</comment>
<keyword evidence="2 9" id="KW-0963">Cytoplasm</keyword>
<comment type="function">
    <text evidence="9">Catalyzes the formation of acetyl phosphate from acetate and ATP. Can also catalyze the reverse reaction.</text>
</comment>
<evidence type="ECO:0000256" key="7">
    <source>
        <dbReference type="ARBA" id="ARBA00022840"/>
    </source>
</evidence>
<feature type="site" description="Transition state stabilizer" evidence="9">
    <location>
        <position position="251"/>
    </location>
</feature>
<keyword evidence="4 9" id="KW-0479">Metal-binding</keyword>
<comment type="subcellular location">
    <subcellularLocation>
        <location evidence="9">Cytoplasm</location>
    </subcellularLocation>
</comment>
<dbReference type="EC" id="2.7.2.1" evidence="9"/>
<comment type="pathway">
    <text evidence="9">Metabolic intermediate biosynthesis; acetyl-CoA biosynthesis; acetyl-CoA from acetate: step 1/2.</text>
</comment>
<evidence type="ECO:0000256" key="3">
    <source>
        <dbReference type="ARBA" id="ARBA00022679"/>
    </source>
</evidence>
<dbReference type="InterPro" id="IPR004372">
    <property type="entry name" value="Ac/propionate_kinase"/>
</dbReference>
<dbReference type="Proteomes" id="UP001161094">
    <property type="component" value="Unassembled WGS sequence"/>
</dbReference>
<evidence type="ECO:0000256" key="5">
    <source>
        <dbReference type="ARBA" id="ARBA00022741"/>
    </source>
</evidence>
<dbReference type="HAMAP" id="MF_00020">
    <property type="entry name" value="Acetate_kinase"/>
    <property type="match status" value="1"/>
</dbReference>
<dbReference type="GO" id="GO:0005524">
    <property type="term" value="F:ATP binding"/>
    <property type="evidence" value="ECO:0007669"/>
    <property type="project" value="UniProtKB-KW"/>
</dbReference>
<dbReference type="InterPro" id="IPR043129">
    <property type="entry name" value="ATPase_NBD"/>
</dbReference>
<feature type="binding site" evidence="9">
    <location>
        <position position="388"/>
    </location>
    <ligand>
        <name>Mg(2+)</name>
        <dbReference type="ChEBI" id="CHEBI:18420"/>
    </ligand>
</feature>
<comment type="subunit">
    <text evidence="9">Homodimer.</text>
</comment>
<dbReference type="Gene3D" id="3.30.420.40">
    <property type="match status" value="2"/>
</dbReference>
<comment type="caution">
    <text evidence="11">The sequence shown here is derived from an EMBL/GenBank/DDBJ whole genome shotgun (WGS) entry which is preliminary data.</text>
</comment>
<dbReference type="GO" id="GO:0006083">
    <property type="term" value="P:acetate metabolic process"/>
    <property type="evidence" value="ECO:0007669"/>
    <property type="project" value="TreeGrafter"/>
</dbReference>
<dbReference type="InterPro" id="IPR000890">
    <property type="entry name" value="Aliphatic_acid_kin_short-chain"/>
</dbReference>
<organism evidence="11 12">
    <name type="scientific">Achromobacter spanius</name>
    <dbReference type="NCBI Taxonomy" id="217203"/>
    <lineage>
        <taxon>Bacteria</taxon>
        <taxon>Pseudomonadati</taxon>
        <taxon>Pseudomonadota</taxon>
        <taxon>Betaproteobacteria</taxon>
        <taxon>Burkholderiales</taxon>
        <taxon>Alcaligenaceae</taxon>
        <taxon>Achromobacter</taxon>
    </lineage>
</organism>
<evidence type="ECO:0000256" key="4">
    <source>
        <dbReference type="ARBA" id="ARBA00022723"/>
    </source>
</evidence>
<dbReference type="NCBIfam" id="TIGR00016">
    <property type="entry name" value="ackA"/>
    <property type="match status" value="1"/>
</dbReference>
<evidence type="ECO:0000256" key="10">
    <source>
        <dbReference type="RuleBase" id="RU003835"/>
    </source>
</evidence>
<keyword evidence="3 9" id="KW-0808">Transferase</keyword>
<feature type="site" description="Transition state stabilizer" evidence="9">
    <location>
        <position position="191"/>
    </location>
</feature>
<evidence type="ECO:0000256" key="6">
    <source>
        <dbReference type="ARBA" id="ARBA00022777"/>
    </source>
</evidence>
<keyword evidence="5 9" id="KW-0547">Nucleotide-binding</keyword>
<keyword evidence="7 9" id="KW-0067">ATP-binding</keyword>
<dbReference type="Pfam" id="PF00871">
    <property type="entry name" value="Acetate_kinase"/>
    <property type="match status" value="1"/>
</dbReference>
<name>A0AA42IZA6_9BURK</name>
<dbReference type="PRINTS" id="PR00471">
    <property type="entry name" value="ACETATEKNASE"/>
</dbReference>
<proteinExistence type="inferred from homology"/>